<dbReference type="AlphaFoldDB" id="A0A1G5FPA4"/>
<dbReference type="OrthoDB" id="5415075at2"/>
<keyword evidence="2" id="KW-1185">Reference proteome</keyword>
<evidence type="ECO:0000313" key="2">
    <source>
        <dbReference type="Proteomes" id="UP000198870"/>
    </source>
</evidence>
<name>A0A1G5FPA4_9BACT</name>
<sequence>MNIKERVKSLLKEAELYKSQRLLREARKKYTLVIDILQQQTRIQNRDVLIAAVEKKRESLDQAIARWDQSRVNPEVSSKVQDLIKRLFTTSEEGVSDDEKEINEAITLAKFGQHKKALEEFRRLVRRPAISTSAAKNAVKCHLELSESEEAVETVKLWWGQGFFTPEQYTSITQFMQAAFEKKGIRWDESMMAADEGALAAEEDFTGPVDDDIIDITSIGINFQKGPMEGQHVELDVSFQSGSLLSLIVASGEKALLELLEKGQAIHDVDFYSPIAIFKGAAVVESNTEILSGPKKGDFSLDIRINSM</sequence>
<organism evidence="1 2">
    <name type="scientific">Desulfoluna spongiiphila</name>
    <dbReference type="NCBI Taxonomy" id="419481"/>
    <lineage>
        <taxon>Bacteria</taxon>
        <taxon>Pseudomonadati</taxon>
        <taxon>Thermodesulfobacteriota</taxon>
        <taxon>Desulfobacteria</taxon>
        <taxon>Desulfobacterales</taxon>
        <taxon>Desulfolunaceae</taxon>
        <taxon>Desulfoluna</taxon>
    </lineage>
</organism>
<protein>
    <submittedName>
        <fullName evidence="1">Uncharacterized protein</fullName>
    </submittedName>
</protein>
<dbReference type="EMBL" id="FMUX01000008">
    <property type="protein sequence ID" value="SCY41063.1"/>
    <property type="molecule type" value="Genomic_DNA"/>
</dbReference>
<dbReference type="Proteomes" id="UP000198870">
    <property type="component" value="Unassembled WGS sequence"/>
</dbReference>
<proteinExistence type="predicted"/>
<accession>A0A1G5FPA4</accession>
<gene>
    <name evidence="1" type="ORF">SAMN05216233_108192</name>
</gene>
<reference evidence="1 2" key="1">
    <citation type="submission" date="2016-10" db="EMBL/GenBank/DDBJ databases">
        <authorList>
            <person name="de Groot N.N."/>
        </authorList>
    </citation>
    <scope>NUCLEOTIDE SEQUENCE [LARGE SCALE GENOMIC DNA]</scope>
    <source>
        <strain evidence="1 2">AA1</strain>
    </source>
</reference>
<dbReference type="STRING" id="419481.SAMN05216233_108192"/>
<evidence type="ECO:0000313" key="1">
    <source>
        <dbReference type="EMBL" id="SCY41063.1"/>
    </source>
</evidence>
<dbReference type="RefSeq" id="WP_092211042.1">
    <property type="nucleotide sequence ID" value="NZ_FMUX01000008.1"/>
</dbReference>